<dbReference type="SUPFAM" id="SSF54695">
    <property type="entry name" value="POZ domain"/>
    <property type="match status" value="1"/>
</dbReference>
<dbReference type="Proteomes" id="UP000603453">
    <property type="component" value="Unassembled WGS sequence"/>
</dbReference>
<dbReference type="Pfam" id="PF00651">
    <property type="entry name" value="BTB"/>
    <property type="match status" value="1"/>
</dbReference>
<dbReference type="CDD" id="cd16018">
    <property type="entry name" value="Enpp"/>
    <property type="match status" value="1"/>
</dbReference>
<comment type="caution">
    <text evidence="2">The sequence shown here is derived from an EMBL/GenBank/DDBJ whole genome shotgun (WGS) entry which is preliminary data.</text>
</comment>
<dbReference type="InterPro" id="IPR002591">
    <property type="entry name" value="Phosphodiest/P_Trfase"/>
</dbReference>
<dbReference type="EMBL" id="JAEPRD010000021">
    <property type="protein sequence ID" value="KAG2208120.1"/>
    <property type="molecule type" value="Genomic_DNA"/>
</dbReference>
<feature type="domain" description="BTB" evidence="1">
    <location>
        <begin position="156"/>
        <end position="230"/>
    </location>
</feature>
<name>A0A8H7RCT4_9FUNG</name>
<dbReference type="PANTHER" id="PTHR10151">
    <property type="entry name" value="ECTONUCLEOTIDE PYROPHOSPHATASE/PHOSPHODIESTERASE"/>
    <property type="match status" value="1"/>
</dbReference>
<evidence type="ECO:0000313" key="3">
    <source>
        <dbReference type="Proteomes" id="UP000603453"/>
    </source>
</evidence>
<dbReference type="InterPro" id="IPR011333">
    <property type="entry name" value="SKP1/BTB/POZ_sf"/>
</dbReference>
<dbReference type="PROSITE" id="PS50097">
    <property type="entry name" value="BTB"/>
    <property type="match status" value="1"/>
</dbReference>
<dbReference type="SUPFAM" id="SSF53649">
    <property type="entry name" value="Alkaline phosphatase-like"/>
    <property type="match status" value="1"/>
</dbReference>
<dbReference type="Gene3D" id="1.25.40.420">
    <property type="match status" value="2"/>
</dbReference>
<dbReference type="PANTHER" id="PTHR10151:SF120">
    <property type="entry name" value="BIS(5'-ADENOSYL)-TRIPHOSPHATASE"/>
    <property type="match status" value="1"/>
</dbReference>
<dbReference type="GO" id="GO:0047429">
    <property type="term" value="F:nucleoside triphosphate diphosphatase activity"/>
    <property type="evidence" value="ECO:0007669"/>
    <property type="project" value="TreeGrafter"/>
</dbReference>
<keyword evidence="3" id="KW-1185">Reference proteome</keyword>
<dbReference type="SMART" id="SM00225">
    <property type="entry name" value="BTB"/>
    <property type="match status" value="1"/>
</dbReference>
<dbReference type="Gene3D" id="3.40.720.10">
    <property type="entry name" value="Alkaline Phosphatase, subunit A"/>
    <property type="match status" value="1"/>
</dbReference>
<accession>A0A8H7RCT4</accession>
<organism evidence="2 3">
    <name type="scientific">Mucor saturninus</name>
    <dbReference type="NCBI Taxonomy" id="64648"/>
    <lineage>
        <taxon>Eukaryota</taxon>
        <taxon>Fungi</taxon>
        <taxon>Fungi incertae sedis</taxon>
        <taxon>Mucoromycota</taxon>
        <taxon>Mucoromycotina</taxon>
        <taxon>Mucoromycetes</taxon>
        <taxon>Mucorales</taxon>
        <taxon>Mucorineae</taxon>
        <taxon>Mucoraceae</taxon>
        <taxon>Mucor</taxon>
    </lineage>
</organism>
<dbReference type="CDD" id="cd14733">
    <property type="entry name" value="BACK"/>
    <property type="match status" value="1"/>
</dbReference>
<dbReference type="GO" id="GO:0009141">
    <property type="term" value="P:nucleoside triphosphate metabolic process"/>
    <property type="evidence" value="ECO:0007669"/>
    <property type="project" value="TreeGrafter"/>
</dbReference>
<dbReference type="Gene3D" id="3.30.1360.180">
    <property type="match status" value="1"/>
</dbReference>
<dbReference type="GO" id="GO:0017111">
    <property type="term" value="F:ribonucleoside triphosphate phosphatase activity"/>
    <property type="evidence" value="ECO:0007669"/>
    <property type="project" value="TreeGrafter"/>
</dbReference>
<reference evidence="2" key="1">
    <citation type="submission" date="2020-12" db="EMBL/GenBank/DDBJ databases">
        <title>Metabolic potential, ecology and presence of endohyphal bacteria is reflected in genomic diversity of Mucoromycotina.</title>
        <authorList>
            <person name="Muszewska A."/>
            <person name="Okrasinska A."/>
            <person name="Steczkiewicz K."/>
            <person name="Drgas O."/>
            <person name="Orlowska M."/>
            <person name="Perlinska-Lenart U."/>
            <person name="Aleksandrzak-Piekarczyk T."/>
            <person name="Szatraj K."/>
            <person name="Zielenkiewicz U."/>
            <person name="Pilsyk S."/>
            <person name="Malc E."/>
            <person name="Mieczkowski P."/>
            <person name="Kruszewska J.S."/>
            <person name="Biernat P."/>
            <person name="Pawlowska J."/>
        </authorList>
    </citation>
    <scope>NUCLEOTIDE SEQUENCE</scope>
    <source>
        <strain evidence="2">WA0000017839</strain>
    </source>
</reference>
<dbReference type="AlphaFoldDB" id="A0A8H7RCT4"/>
<evidence type="ECO:0000313" key="2">
    <source>
        <dbReference type="EMBL" id="KAG2208120.1"/>
    </source>
</evidence>
<protein>
    <recommendedName>
        <fullName evidence="1">BTB domain-containing protein</fullName>
    </recommendedName>
</protein>
<dbReference type="Gene3D" id="3.30.710.10">
    <property type="entry name" value="Potassium Channel Kv1.1, Chain A"/>
    <property type="match status" value="1"/>
</dbReference>
<dbReference type="OrthoDB" id="415411at2759"/>
<dbReference type="InterPro" id="IPR000210">
    <property type="entry name" value="BTB/POZ_dom"/>
</dbReference>
<evidence type="ECO:0000259" key="1">
    <source>
        <dbReference type="PROSITE" id="PS50097"/>
    </source>
</evidence>
<proteinExistence type="predicted"/>
<dbReference type="InterPro" id="IPR017850">
    <property type="entry name" value="Alkaline_phosphatase_core_sf"/>
</dbReference>
<sequence length="950" mass="108351">MNEVGHIKSSHTCHWRVPNWSQLRLGIEYSSPPLLFDDLKWSIKLVKGKTKTPDVNDYECSAFNLINNTNPSSYYNDFGVGKRLQPVWFSEKHTKWGEDSLGTLSSIIPFLSRDQVSLSVNITILKSEVNNMTAATPTDIITSPPFSRYIDSKEFSDISFKVLGNDSVENFRIFYGHKNILAAISPWFNIIFTNGMKESLENEITISDVNHDIFYRLLKYCYTFKIDIDDIDDAYEMLKASDRFQISNIREESLRFLRQELNEDNIWDIWECADMYGCEKTINTCNSYASVEMKALISHPSWLYAQPRVIKMALEIGEGDLPAETELYKAVLLWAKQRLDKITIIDDTKEDVEKLSMTRTQLLASVVDVEPLAISSAVVEPDDDDEEEQKHSLDREVHVTQVTNRVIAPLEPHDLEIHLASILQSIRFPMMPPAFLANKIESDSFIMNIEGMRDMLYEAYKYHAVLGTSSSIRSMVANETDSILTAPGHTRYQSIGPSEPEEETVKGKHKIAVAILITLASVLFGGVLVHGLTSGNEQAPIYNNGTHSFAPTVIFISLDGVVSHDLDLHFTPVLSEIGKFVVLRKINEYADYMTPAFPPITFPSHWSLVTGLYPEAHGIVGNYFYDKNLNDSFYYKSPDQSWDSKWWGGEPIWITAVRQKKKSGVIMWPGCSTEFSGLRPTYSVAFNDHIKFDDKVDQVFDWIDLPLEDRPQFVGVYVQQVDQAGHAYGPYGNETFKQLHLADKSIGRLLDGLKERNLTDIVNVMVVSDHGMSETDKSRLIYYDDVLTEKELSLIWSIEASPTLGIRIHPSENEEEAVEILYEAFRRLHNSLDTPHFEVYKREDFPSRFQFRDNVRIPPLMVLPDAGWNFVTHKEFDPNLGGEYEPRGVHGYDNMSPESRAIFVAQGPDFPKKKTIVPFWNIELYSVMSRILHLKPSNNNNTLNGLLEVE</sequence>
<gene>
    <name evidence="2" type="ORF">INT47_010482</name>
</gene>
<dbReference type="Pfam" id="PF01663">
    <property type="entry name" value="Phosphodiest"/>
    <property type="match status" value="1"/>
</dbReference>